<dbReference type="RefSeq" id="WP_068702248.1">
    <property type="nucleotide sequence ID" value="NZ_BDCR01000001.1"/>
</dbReference>
<dbReference type="InterPro" id="IPR017853">
    <property type="entry name" value="GH"/>
</dbReference>
<sequence length="477" mass="54670">MNRILTLLFATFLLTTLSAQEKKDRFDIPWKNGKLKVSDNHRFLQFENGKPFFWLGETAWLLPSRSNREEASYFLGETAKNGFNVVQISILHDINAMNAYGQWALPNGFDFKNIDKKGEYNYWQHVDYIVKEAEKRGLYIGLVCVWGGNVKAGLVSVDDAKKYGKFLAERYKDAPNVIWIIGGDQPGSIKPEVWEAMATTIKGIDKNHLMTYHPFGRTTSATWFNNASWLDFNMFQSGHRRYGQVKGDGDLTVEPNTEEDNWRFVERSQAIQPVKPVLDGEPSYEDIPQGLHDFTQPRWKAEDVRRYAYWSVFAGSFGHTYGNNSTMQMFRQGYSPAYGATRPWYESIHDAGCQQMKYLKALVLAFPYFDRIGDQSVISGTNGTQYERVIATRGNDYMLIYNYTNHPIESDLTKISGEKKCGWWMNPSDGSLEYIGELKNSKQTFFHSSGYRSGNDKVLIITDATTSYLSKDQKSIL</sequence>
<proteinExistence type="predicted"/>
<dbReference type="SUPFAM" id="SSF51445">
    <property type="entry name" value="(Trans)glycosidases"/>
    <property type="match status" value="1"/>
</dbReference>
<dbReference type="PANTHER" id="PTHR37836">
    <property type="entry name" value="LMO1036 PROTEIN"/>
    <property type="match status" value="1"/>
</dbReference>
<evidence type="ECO:0000259" key="2">
    <source>
        <dbReference type="Pfam" id="PF13204"/>
    </source>
</evidence>
<dbReference type="Gene3D" id="3.20.20.80">
    <property type="entry name" value="Glycosidases"/>
    <property type="match status" value="1"/>
</dbReference>
<dbReference type="InterPro" id="IPR024749">
    <property type="entry name" value="Collagen-bd_put"/>
</dbReference>
<organism evidence="3 4">
    <name type="scientific">Paludibacter jiangxiensis</name>
    <dbReference type="NCBI Taxonomy" id="681398"/>
    <lineage>
        <taxon>Bacteria</taxon>
        <taxon>Pseudomonadati</taxon>
        <taxon>Bacteroidota</taxon>
        <taxon>Bacteroidia</taxon>
        <taxon>Bacteroidales</taxon>
        <taxon>Paludibacteraceae</taxon>
        <taxon>Paludibacter</taxon>
    </lineage>
</organism>
<evidence type="ECO:0000313" key="4">
    <source>
        <dbReference type="Proteomes" id="UP000076586"/>
    </source>
</evidence>
<keyword evidence="4" id="KW-1185">Reference proteome</keyword>
<feature type="domain" description="Putative collagen-binding" evidence="1">
    <location>
        <begin position="373"/>
        <end position="461"/>
    </location>
</feature>
<dbReference type="InterPro" id="IPR025277">
    <property type="entry name" value="Apiosidase-like_cat_dom"/>
</dbReference>
<protein>
    <submittedName>
        <fullName evidence="3">Putative collagen-binding domain of a collagenase</fullName>
    </submittedName>
</protein>
<evidence type="ECO:0000259" key="1">
    <source>
        <dbReference type="Pfam" id="PF12904"/>
    </source>
</evidence>
<reference evidence="4" key="1">
    <citation type="submission" date="2016-04" db="EMBL/GenBank/DDBJ databases">
        <title>Draft genome sequence of Paludibacter jiangxiensis strain NM7.</title>
        <authorList>
            <person name="Qiu Y."/>
            <person name="Matsuura N."/>
            <person name="Ohashi A."/>
            <person name="Tourlousse M.D."/>
            <person name="Sekiguchi Y."/>
        </authorList>
    </citation>
    <scope>NUCLEOTIDE SEQUENCE [LARGE SCALE GENOMIC DNA]</scope>
    <source>
        <strain evidence="4">NM7</strain>
    </source>
</reference>
<dbReference type="Pfam" id="PF12904">
    <property type="entry name" value="Collagen_bind_2"/>
    <property type="match status" value="1"/>
</dbReference>
<evidence type="ECO:0000313" key="3">
    <source>
        <dbReference type="EMBL" id="GAT62229.1"/>
    </source>
</evidence>
<feature type="domain" description="Apiosidase-like catalytic" evidence="2">
    <location>
        <begin position="38"/>
        <end position="369"/>
    </location>
</feature>
<dbReference type="Proteomes" id="UP000076586">
    <property type="component" value="Unassembled WGS sequence"/>
</dbReference>
<accession>A0A170Z0E9</accession>
<name>A0A170Z0E9_9BACT</name>
<comment type="caution">
    <text evidence="3">The sequence shown here is derived from an EMBL/GenBank/DDBJ whole genome shotgun (WGS) entry which is preliminary data.</text>
</comment>
<dbReference type="Pfam" id="PF13204">
    <property type="entry name" value="Apiosidase"/>
    <property type="match status" value="1"/>
</dbReference>
<dbReference type="AlphaFoldDB" id="A0A170Z0E9"/>
<reference evidence="4" key="2">
    <citation type="journal article" date="2017" name="Genome Announc.">
        <title>Draft genome sequence of Paludibacter jiangxiensis NM7(T), a propionate-producing fermentative bacterium.</title>
        <authorList>
            <person name="Qiu Y.-L."/>
            <person name="Tourlousse D.M."/>
            <person name="Matsuura N."/>
            <person name="Ohashi A."/>
            <person name="Sekiguchi Y."/>
        </authorList>
    </citation>
    <scope>NUCLEOTIDE SEQUENCE [LARGE SCALE GENOMIC DNA]</scope>
    <source>
        <strain evidence="4">NM7</strain>
    </source>
</reference>
<dbReference type="OrthoDB" id="59486at2"/>
<dbReference type="STRING" id="681398.PJIAN_1822"/>
<dbReference type="EMBL" id="BDCR01000001">
    <property type="protein sequence ID" value="GAT62229.1"/>
    <property type="molecule type" value="Genomic_DNA"/>
</dbReference>
<dbReference type="PANTHER" id="PTHR37836:SF3">
    <property type="entry name" value="ENDOGLUCANASE"/>
    <property type="match status" value="1"/>
</dbReference>
<gene>
    <name evidence="3" type="ORF">PJIAN_1822</name>
</gene>